<dbReference type="AlphaFoldDB" id="A0AAV5RHS7"/>
<evidence type="ECO:0000256" key="1">
    <source>
        <dbReference type="ARBA" id="ARBA00004266"/>
    </source>
</evidence>
<dbReference type="PANTHER" id="PTHR18884">
    <property type="entry name" value="SEPTIN"/>
    <property type="match status" value="1"/>
</dbReference>
<keyword evidence="2 4" id="KW-0547">Nucleotide-binding</keyword>
<keyword evidence="5" id="KW-0175">Coiled coil</keyword>
<comment type="similarity">
    <text evidence="4">Belongs to the TRAFAC class TrmE-Era-EngA-EngB-Septin-like GTPase superfamily. Septin GTPase family.</text>
</comment>
<accession>A0AAV5RHS7</accession>
<dbReference type="SUPFAM" id="SSF52540">
    <property type="entry name" value="P-loop containing nucleoside triphosphate hydrolases"/>
    <property type="match status" value="1"/>
</dbReference>
<dbReference type="GO" id="GO:0005935">
    <property type="term" value="C:cellular bud neck"/>
    <property type="evidence" value="ECO:0007669"/>
    <property type="project" value="UniProtKB-SubCell"/>
</dbReference>
<evidence type="ECO:0000313" key="7">
    <source>
        <dbReference type="EMBL" id="GMM50762.1"/>
    </source>
</evidence>
<reference evidence="7 8" key="1">
    <citation type="journal article" date="2023" name="Elife">
        <title>Identification of key yeast species and microbe-microbe interactions impacting larval growth of Drosophila in the wild.</title>
        <authorList>
            <person name="Mure A."/>
            <person name="Sugiura Y."/>
            <person name="Maeda R."/>
            <person name="Honda K."/>
            <person name="Sakurai N."/>
            <person name="Takahashi Y."/>
            <person name="Watada M."/>
            <person name="Katoh T."/>
            <person name="Gotoh A."/>
            <person name="Gotoh Y."/>
            <person name="Taniguchi I."/>
            <person name="Nakamura K."/>
            <person name="Hayashi T."/>
            <person name="Katayama T."/>
            <person name="Uemura T."/>
            <person name="Hattori Y."/>
        </authorList>
    </citation>
    <scope>NUCLEOTIDE SEQUENCE [LARGE SCALE GENOMIC DNA]</scope>
    <source>
        <strain evidence="7 8">SB-73</strain>
    </source>
</reference>
<dbReference type="PROSITE" id="PS51719">
    <property type="entry name" value="G_SEPTIN"/>
    <property type="match status" value="1"/>
</dbReference>
<dbReference type="InterPro" id="IPR027417">
    <property type="entry name" value="P-loop_NTPase"/>
</dbReference>
<dbReference type="Gene3D" id="3.40.50.300">
    <property type="entry name" value="P-loop containing nucleotide triphosphate hydrolases"/>
    <property type="match status" value="1"/>
</dbReference>
<keyword evidence="8" id="KW-1185">Reference proteome</keyword>
<dbReference type="Proteomes" id="UP001362899">
    <property type="component" value="Unassembled WGS sequence"/>
</dbReference>
<feature type="coiled-coil region" evidence="5">
    <location>
        <begin position="302"/>
        <end position="382"/>
    </location>
</feature>
<evidence type="ECO:0000256" key="3">
    <source>
        <dbReference type="ARBA" id="ARBA00023134"/>
    </source>
</evidence>
<dbReference type="GO" id="GO:0032156">
    <property type="term" value="C:septin cytoskeleton"/>
    <property type="evidence" value="ECO:0007669"/>
    <property type="project" value="UniProtKB-ARBA"/>
</dbReference>
<name>A0AAV5RHS7_STABA</name>
<dbReference type="PIRSF" id="PIRSF006698">
    <property type="entry name" value="Septin"/>
    <property type="match status" value="1"/>
</dbReference>
<keyword evidence="3 4" id="KW-0342">GTP-binding</keyword>
<dbReference type="GO" id="GO:0005525">
    <property type="term" value="F:GTP binding"/>
    <property type="evidence" value="ECO:0007669"/>
    <property type="project" value="UniProtKB-KW"/>
</dbReference>
<sequence>MSFTTKSSLFPRKTRKQSFTVLVCGRSGLGKSSFINTIYGRKLMETESASTTLYLSQVCADLEGLDDGAKVELTMIETEKFGTGLSSYDDINVVTDYIENRFDEVLAEESRIRRNPRFKDGRIDVCIYFIEPTTHGLNELDIITLRQLSPIVNIVPVLARADQLTESEKLANKRLIQEDLKVHDISIYDFKFDTIAEEDETAENELREEQDTRITDMLPFALTSSSEIDKNKAEYIRKLSYGTVDILDPEQSDYLAMKQAVFNDYRIELKERAHYSLYETYRTKQLDPQKTHRSSLLMPQELAEHSARLKQAQLQREAQRLKDEDARVNLELERKRALLLQRENELRELERKMTKPESSNDMGQLQDEIDKLEQQQALIARELSRENMATTAAEAVETL</sequence>
<protein>
    <recommendedName>
        <fullName evidence="6">Septin-type G domain-containing protein</fullName>
    </recommendedName>
</protein>
<dbReference type="EMBL" id="BTGC01000003">
    <property type="protein sequence ID" value="GMM50762.1"/>
    <property type="molecule type" value="Genomic_DNA"/>
</dbReference>
<evidence type="ECO:0000313" key="8">
    <source>
        <dbReference type="Proteomes" id="UP001362899"/>
    </source>
</evidence>
<proteinExistence type="inferred from homology"/>
<feature type="domain" description="Septin-type G" evidence="6">
    <location>
        <begin position="15"/>
        <end position="288"/>
    </location>
</feature>
<comment type="subcellular location">
    <subcellularLocation>
        <location evidence="1">Bud neck</location>
    </subcellularLocation>
</comment>
<evidence type="ECO:0000256" key="4">
    <source>
        <dbReference type="RuleBase" id="RU004560"/>
    </source>
</evidence>
<organism evidence="7 8">
    <name type="scientific">Starmerella bacillaris</name>
    <name type="common">Yeast</name>
    <name type="synonym">Candida zemplinina</name>
    <dbReference type="NCBI Taxonomy" id="1247836"/>
    <lineage>
        <taxon>Eukaryota</taxon>
        <taxon>Fungi</taxon>
        <taxon>Dikarya</taxon>
        <taxon>Ascomycota</taxon>
        <taxon>Saccharomycotina</taxon>
        <taxon>Dipodascomycetes</taxon>
        <taxon>Dipodascales</taxon>
        <taxon>Trichomonascaceae</taxon>
        <taxon>Starmerella</taxon>
    </lineage>
</organism>
<evidence type="ECO:0000256" key="2">
    <source>
        <dbReference type="ARBA" id="ARBA00022741"/>
    </source>
</evidence>
<dbReference type="GO" id="GO:0005938">
    <property type="term" value="C:cell cortex"/>
    <property type="evidence" value="ECO:0007669"/>
    <property type="project" value="UniProtKB-ARBA"/>
</dbReference>
<dbReference type="InterPro" id="IPR016491">
    <property type="entry name" value="Septin"/>
</dbReference>
<dbReference type="InterPro" id="IPR030379">
    <property type="entry name" value="G_SEPTIN_dom"/>
</dbReference>
<dbReference type="Pfam" id="PF00735">
    <property type="entry name" value="Septin"/>
    <property type="match status" value="1"/>
</dbReference>
<evidence type="ECO:0000256" key="5">
    <source>
        <dbReference type="SAM" id="Coils"/>
    </source>
</evidence>
<gene>
    <name evidence="7" type="ORF">DASB73_017200</name>
</gene>
<evidence type="ECO:0000259" key="6">
    <source>
        <dbReference type="PROSITE" id="PS51719"/>
    </source>
</evidence>
<comment type="caution">
    <text evidence="7">The sequence shown here is derived from an EMBL/GenBank/DDBJ whole genome shotgun (WGS) entry which is preliminary data.</text>
</comment>